<dbReference type="SUPFAM" id="SSF54593">
    <property type="entry name" value="Glyoxalase/Bleomycin resistance protein/Dihydroxybiphenyl dioxygenase"/>
    <property type="match status" value="1"/>
</dbReference>
<reference evidence="2 3" key="1">
    <citation type="journal article" date="2018" name="Int. J. Syst. Evol. Microbiol.">
        <title>Glycomyces paridis sp. nov., isolated from the medicinal plant Paris polyphylla.</title>
        <authorList>
            <person name="Fang X.M."/>
            <person name="Bai J.L."/>
            <person name="Su J."/>
            <person name="Zhao L.L."/>
            <person name="Liu H.Y."/>
            <person name="Ma B.P."/>
            <person name="Zhang Y.Q."/>
            <person name="Yu L.Y."/>
        </authorList>
    </citation>
    <scope>NUCLEOTIDE SEQUENCE [LARGE SCALE GENOMIC DNA]</scope>
    <source>
        <strain evidence="2 3">CPCC 204357</strain>
    </source>
</reference>
<dbReference type="OrthoDB" id="9798201at2"/>
<dbReference type="AlphaFoldDB" id="A0A4S8P921"/>
<comment type="caution">
    <text evidence="2">The sequence shown here is derived from an EMBL/GenBank/DDBJ whole genome shotgun (WGS) entry which is preliminary data.</text>
</comment>
<evidence type="ECO:0000313" key="3">
    <source>
        <dbReference type="Proteomes" id="UP000305792"/>
    </source>
</evidence>
<accession>A0A4S8P921</accession>
<dbReference type="InterPro" id="IPR029068">
    <property type="entry name" value="Glyas_Bleomycin-R_OHBP_Dase"/>
</dbReference>
<dbReference type="GO" id="GO:0046677">
    <property type="term" value="P:response to antibiotic"/>
    <property type="evidence" value="ECO:0007669"/>
    <property type="project" value="UniProtKB-KW"/>
</dbReference>
<evidence type="ECO:0000256" key="1">
    <source>
        <dbReference type="ARBA" id="ARBA00023251"/>
    </source>
</evidence>
<name>A0A4S8P921_9ACTN</name>
<keyword evidence="1" id="KW-0046">Antibiotic resistance</keyword>
<organism evidence="2 3">
    <name type="scientific">Glycomyces paridis</name>
    <dbReference type="NCBI Taxonomy" id="2126555"/>
    <lineage>
        <taxon>Bacteria</taxon>
        <taxon>Bacillati</taxon>
        <taxon>Actinomycetota</taxon>
        <taxon>Actinomycetes</taxon>
        <taxon>Glycomycetales</taxon>
        <taxon>Glycomycetaceae</taxon>
        <taxon>Glycomyces</taxon>
    </lineage>
</organism>
<dbReference type="RefSeq" id="WP_136531898.1">
    <property type="nucleotide sequence ID" value="NZ_STGX01000020.1"/>
</dbReference>
<dbReference type="Gene3D" id="3.10.180.10">
    <property type="entry name" value="2,3-Dihydroxybiphenyl 1,2-Dioxygenase, domain 1"/>
    <property type="match status" value="1"/>
</dbReference>
<keyword evidence="3" id="KW-1185">Reference proteome</keyword>
<sequence>MDEQAIPILRVSDATAALPWYERLGFLKQWEHRFEPGLPLFVEVARGEVRLFLSEHHGDAHPDGVVYLRLNDIDAIAAAFATTAEDTEWGTRELQLRDPDGNRLRIGRPNA</sequence>
<dbReference type="EMBL" id="STGX01000020">
    <property type="protein sequence ID" value="THV24349.1"/>
    <property type="molecule type" value="Genomic_DNA"/>
</dbReference>
<evidence type="ECO:0000313" key="2">
    <source>
        <dbReference type="EMBL" id="THV24349.1"/>
    </source>
</evidence>
<proteinExistence type="predicted"/>
<dbReference type="Pfam" id="PF19581">
    <property type="entry name" value="Glyoxalase_7"/>
    <property type="match status" value="1"/>
</dbReference>
<dbReference type="InterPro" id="IPR000335">
    <property type="entry name" value="Bleomycin-R"/>
</dbReference>
<dbReference type="Proteomes" id="UP000305792">
    <property type="component" value="Unassembled WGS sequence"/>
</dbReference>
<gene>
    <name evidence="2" type="ORF">E9998_22005</name>
</gene>
<protein>
    <submittedName>
        <fullName evidence="2">VOC family protein</fullName>
    </submittedName>
</protein>